<proteinExistence type="predicted"/>
<feature type="non-terminal residue" evidence="2">
    <location>
        <position position="76"/>
    </location>
</feature>
<sequence>MENIYAIAFGQSSVCFATHRNFEFEAPLVGFLEGVVTLHFMKKIPSLFDPYIVWGVRMFADFLVAKGMVLVIIWSG</sequence>
<evidence type="ECO:0000313" key="2">
    <source>
        <dbReference type="EMBL" id="KAJ2933759.1"/>
    </source>
</evidence>
<feature type="transmembrane region" description="Helical" evidence="1">
    <location>
        <begin position="51"/>
        <end position="74"/>
    </location>
</feature>
<keyword evidence="1" id="KW-0472">Membrane</keyword>
<comment type="caution">
    <text evidence="2">The sequence shown here is derived from an EMBL/GenBank/DDBJ whole genome shotgun (WGS) entry which is preliminary data.</text>
</comment>
<dbReference type="AlphaFoldDB" id="A0A9W8MMD0"/>
<dbReference type="EMBL" id="JANBPK010000736">
    <property type="protein sequence ID" value="KAJ2933759.1"/>
    <property type="molecule type" value="Genomic_DNA"/>
</dbReference>
<keyword evidence="1" id="KW-0812">Transmembrane</keyword>
<organism evidence="2 3">
    <name type="scientific">Candolleomyces eurysporus</name>
    <dbReference type="NCBI Taxonomy" id="2828524"/>
    <lineage>
        <taxon>Eukaryota</taxon>
        <taxon>Fungi</taxon>
        <taxon>Dikarya</taxon>
        <taxon>Basidiomycota</taxon>
        <taxon>Agaricomycotina</taxon>
        <taxon>Agaricomycetes</taxon>
        <taxon>Agaricomycetidae</taxon>
        <taxon>Agaricales</taxon>
        <taxon>Agaricineae</taxon>
        <taxon>Psathyrellaceae</taxon>
        <taxon>Candolleomyces</taxon>
    </lineage>
</organism>
<accession>A0A9W8MMD0</accession>
<dbReference type="OrthoDB" id="3231855at2759"/>
<name>A0A9W8MMD0_9AGAR</name>
<gene>
    <name evidence="2" type="ORF">H1R20_g3338</name>
</gene>
<protein>
    <submittedName>
        <fullName evidence="2">Uncharacterized protein</fullName>
    </submittedName>
</protein>
<evidence type="ECO:0000256" key="1">
    <source>
        <dbReference type="SAM" id="Phobius"/>
    </source>
</evidence>
<dbReference type="Proteomes" id="UP001140091">
    <property type="component" value="Unassembled WGS sequence"/>
</dbReference>
<reference evidence="2" key="1">
    <citation type="submission" date="2022-06" db="EMBL/GenBank/DDBJ databases">
        <title>Genome Sequence of Candolleomyces eurysporus.</title>
        <authorList>
            <person name="Buettner E."/>
        </authorList>
    </citation>
    <scope>NUCLEOTIDE SEQUENCE</scope>
    <source>
        <strain evidence="2">VTCC 930004</strain>
    </source>
</reference>
<keyword evidence="1" id="KW-1133">Transmembrane helix</keyword>
<evidence type="ECO:0000313" key="3">
    <source>
        <dbReference type="Proteomes" id="UP001140091"/>
    </source>
</evidence>
<keyword evidence="3" id="KW-1185">Reference proteome</keyword>